<evidence type="ECO:0000313" key="1">
    <source>
        <dbReference type="EMBL" id="NEU74585.1"/>
    </source>
</evidence>
<evidence type="ECO:0000313" key="2">
    <source>
        <dbReference type="Proteomes" id="UP000031549"/>
    </source>
</evidence>
<gene>
    <name evidence="1" type="ORF">PI95_018985</name>
</gene>
<accession>A0A846HB51</accession>
<protein>
    <submittedName>
        <fullName evidence="1">Uncharacterized protein</fullName>
    </submittedName>
</protein>
<proteinExistence type="predicted"/>
<comment type="caution">
    <text evidence="1">The sequence shown here is derived from an EMBL/GenBank/DDBJ whole genome shotgun (WGS) entry which is preliminary data.</text>
</comment>
<dbReference type="Pfam" id="PF21826">
    <property type="entry name" value="DUF6887"/>
    <property type="match status" value="1"/>
</dbReference>
<dbReference type="EMBL" id="JTCM02000045">
    <property type="protein sequence ID" value="NEU74585.1"/>
    <property type="molecule type" value="Genomic_DNA"/>
</dbReference>
<keyword evidence="2" id="KW-1185">Reference proteome</keyword>
<dbReference type="AlphaFoldDB" id="A0A846HB51"/>
<dbReference type="InterPro" id="IPR054053">
    <property type="entry name" value="DUF6887"/>
</dbReference>
<dbReference type="Proteomes" id="UP000031549">
    <property type="component" value="Unassembled WGS sequence"/>
</dbReference>
<organism evidence="1 2">
    <name type="scientific">Hassallia byssoidea VB512170</name>
    <dbReference type="NCBI Taxonomy" id="1304833"/>
    <lineage>
        <taxon>Bacteria</taxon>
        <taxon>Bacillati</taxon>
        <taxon>Cyanobacteriota</taxon>
        <taxon>Cyanophyceae</taxon>
        <taxon>Nostocales</taxon>
        <taxon>Tolypothrichaceae</taxon>
        <taxon>Hassallia</taxon>
    </lineage>
</organism>
<name>A0A846HB51_9CYAN</name>
<sequence length="65" mass="7925">MKPDFDKMPRAELRAYVLAHREDIEALRILMSRRNPNAKQYKFPDTEEGWQQMEEVFRRKIEGEE</sequence>
<reference evidence="1 2" key="1">
    <citation type="journal article" date="2015" name="Genome Announc.">
        <title>Draft Genome Sequence of Cyanobacterium Hassallia byssoidea Strain VB512170, Isolated from Monuments in India.</title>
        <authorList>
            <person name="Singh D."/>
            <person name="Chandrababunaidu M.M."/>
            <person name="Panda A."/>
            <person name="Sen D."/>
            <person name="Bhattacharyya S."/>
            <person name="Adhikary S.P."/>
            <person name="Tripathy S."/>
        </authorList>
    </citation>
    <scope>NUCLEOTIDE SEQUENCE [LARGE SCALE GENOMIC DNA]</scope>
    <source>
        <strain evidence="1 2">VB512170</strain>
    </source>
</reference>
<dbReference type="RefSeq" id="WP_039754536.1">
    <property type="nucleotide sequence ID" value="NZ_JTCM02000045.1"/>
</dbReference>